<name>A0A841R8Y5_9SPIO</name>
<dbReference type="EMBL" id="JACHGJ010000002">
    <property type="protein sequence ID" value="MBB6479821.1"/>
    <property type="molecule type" value="Genomic_DNA"/>
</dbReference>
<dbReference type="Gene3D" id="3.10.28.20">
    <property type="entry name" value="Acetamidase/Formamidase-like domains"/>
    <property type="match status" value="1"/>
</dbReference>
<evidence type="ECO:0008006" key="3">
    <source>
        <dbReference type="Google" id="ProtNLM"/>
    </source>
</evidence>
<sequence>MKKLPATLILILISIHLYAEPGWVRSMGTSTPYSSDRYLTGFAMYNRYSSDAVAKAKESALADLSGKIETKVNSVMTLSEEDGSGGYSSDLTILSRNSVQVTVSGVDYLVYDDSSQTYALAYVSIEDLSSSYVQKADLALGKALSAYDRAEELIGSGKNVQALESLYDAQKELILLSEQESLYLSVNPRRSRDSFQRLLSAYDTDQESFVRTLEDDVNRRIQELDDLDLRNYQAAMDKIALILKRQDLNAGNISVPPSTFETSSFSSEFGRYAASGLEGSLIGSLSRSNAKTIYRSNYWMEGNMIRFRVLAVDERGNKLGQASVRFPYSADLRSYDLKPQNFEEAMVALKEFSVGALTDGGINVDVWTNKGRDSDSLVFEDGETLQLYLRVNQPSFLRITYRLATGEMVLLERSFYIGMDQVNRAVALPYEFEVQGPFGVEQMIVTAFSKEPPTPNTIVDFIDGEEYEVFSTMEAVVAQTRGLRKKQTGAEDEVRVGEAILNLTTMR</sequence>
<proteinExistence type="predicted"/>
<evidence type="ECO:0000313" key="2">
    <source>
        <dbReference type="Proteomes" id="UP000587760"/>
    </source>
</evidence>
<dbReference type="Proteomes" id="UP000587760">
    <property type="component" value="Unassembled WGS sequence"/>
</dbReference>
<protein>
    <recommendedName>
        <fullName evidence="3">DUF4384 domain-containing protein</fullName>
    </recommendedName>
</protein>
<keyword evidence="2" id="KW-1185">Reference proteome</keyword>
<dbReference type="AlphaFoldDB" id="A0A841R8Y5"/>
<accession>A0A841R8Y5</accession>
<dbReference type="RefSeq" id="WP_184745389.1">
    <property type="nucleotide sequence ID" value="NZ_JACHGJ010000002.1"/>
</dbReference>
<organism evidence="1 2">
    <name type="scientific">Spirochaeta isovalerica</name>
    <dbReference type="NCBI Taxonomy" id="150"/>
    <lineage>
        <taxon>Bacteria</taxon>
        <taxon>Pseudomonadati</taxon>
        <taxon>Spirochaetota</taxon>
        <taxon>Spirochaetia</taxon>
        <taxon>Spirochaetales</taxon>
        <taxon>Spirochaetaceae</taxon>
        <taxon>Spirochaeta</taxon>
    </lineage>
</organism>
<gene>
    <name evidence="1" type="ORF">HNR50_001479</name>
</gene>
<comment type="caution">
    <text evidence="1">The sequence shown here is derived from an EMBL/GenBank/DDBJ whole genome shotgun (WGS) entry which is preliminary data.</text>
</comment>
<evidence type="ECO:0000313" key="1">
    <source>
        <dbReference type="EMBL" id="MBB6479821.1"/>
    </source>
</evidence>
<reference evidence="1 2" key="1">
    <citation type="submission" date="2020-08" db="EMBL/GenBank/DDBJ databases">
        <title>Genomic Encyclopedia of Type Strains, Phase IV (KMG-IV): sequencing the most valuable type-strain genomes for metagenomic binning, comparative biology and taxonomic classification.</title>
        <authorList>
            <person name="Goeker M."/>
        </authorList>
    </citation>
    <scope>NUCLEOTIDE SEQUENCE [LARGE SCALE GENOMIC DNA]</scope>
    <source>
        <strain evidence="1 2">DSM 2461</strain>
    </source>
</reference>